<evidence type="ECO:0000313" key="2">
    <source>
        <dbReference type="Proteomes" id="UP000186601"/>
    </source>
</evidence>
<evidence type="ECO:0000313" key="1">
    <source>
        <dbReference type="EMBL" id="PSR77141.1"/>
    </source>
</evidence>
<protein>
    <submittedName>
        <fullName evidence="1">Uncharacterized protein</fullName>
    </submittedName>
</protein>
<name>A0A2R6NVE5_9APHY</name>
<dbReference type="Proteomes" id="UP000186601">
    <property type="component" value="Unassembled WGS sequence"/>
</dbReference>
<sequence length="67" mass="7043">MEDPRFPILISAPSSSQAGSSALQEKKHIPTFGHIEGIPVGAVFESLCANMNVGEECLLLMNGVVSS</sequence>
<dbReference type="AlphaFoldDB" id="A0A2R6NVE5"/>
<keyword evidence="2" id="KW-1185">Reference proteome</keyword>
<dbReference type="EMBL" id="MLYV02000812">
    <property type="protein sequence ID" value="PSR77141.1"/>
    <property type="molecule type" value="Genomic_DNA"/>
</dbReference>
<accession>A0A2R6NVE5</accession>
<gene>
    <name evidence="1" type="ORF">PHLCEN_2v8049</name>
</gene>
<proteinExistence type="predicted"/>
<organism evidence="1 2">
    <name type="scientific">Hermanssonia centrifuga</name>
    <dbReference type="NCBI Taxonomy" id="98765"/>
    <lineage>
        <taxon>Eukaryota</taxon>
        <taxon>Fungi</taxon>
        <taxon>Dikarya</taxon>
        <taxon>Basidiomycota</taxon>
        <taxon>Agaricomycotina</taxon>
        <taxon>Agaricomycetes</taxon>
        <taxon>Polyporales</taxon>
        <taxon>Meruliaceae</taxon>
        <taxon>Hermanssonia</taxon>
    </lineage>
</organism>
<reference evidence="1 2" key="1">
    <citation type="submission" date="2018-02" db="EMBL/GenBank/DDBJ databases">
        <title>Genome sequence of the basidiomycete white-rot fungus Phlebia centrifuga.</title>
        <authorList>
            <person name="Granchi Z."/>
            <person name="Peng M."/>
            <person name="de Vries R.P."/>
            <person name="Hilden K."/>
            <person name="Makela M.R."/>
            <person name="Grigoriev I."/>
            <person name="Riley R."/>
        </authorList>
    </citation>
    <scope>NUCLEOTIDE SEQUENCE [LARGE SCALE GENOMIC DNA]</scope>
    <source>
        <strain evidence="1 2">FBCC195</strain>
    </source>
</reference>
<comment type="caution">
    <text evidence="1">The sequence shown here is derived from an EMBL/GenBank/DDBJ whole genome shotgun (WGS) entry which is preliminary data.</text>
</comment>